<dbReference type="KEGG" id="ure:UREG_04905"/>
<organism evidence="2 3">
    <name type="scientific">Uncinocarpus reesii (strain UAMH 1704)</name>
    <dbReference type="NCBI Taxonomy" id="336963"/>
    <lineage>
        <taxon>Eukaryota</taxon>
        <taxon>Fungi</taxon>
        <taxon>Dikarya</taxon>
        <taxon>Ascomycota</taxon>
        <taxon>Pezizomycotina</taxon>
        <taxon>Eurotiomycetes</taxon>
        <taxon>Eurotiomycetidae</taxon>
        <taxon>Onygenales</taxon>
        <taxon>Onygenaceae</taxon>
        <taxon>Uncinocarpus</taxon>
    </lineage>
</organism>
<evidence type="ECO:0000313" key="2">
    <source>
        <dbReference type="EMBL" id="EEP80063.1"/>
    </source>
</evidence>
<dbReference type="eggNOG" id="ENOG502S1AX">
    <property type="taxonomic scope" value="Eukaryota"/>
</dbReference>
<dbReference type="VEuPathDB" id="FungiDB:UREG_04905"/>
<evidence type="ECO:0000313" key="3">
    <source>
        <dbReference type="Proteomes" id="UP000002058"/>
    </source>
</evidence>
<evidence type="ECO:0000256" key="1">
    <source>
        <dbReference type="SAM" id="MobiDB-lite"/>
    </source>
</evidence>
<dbReference type="GeneID" id="8441219"/>
<sequence length="391" mass="45235">MGGKVFSEPKGNEPALQTPRMSEAVYTRTRDFCIRQLQDLFDVVVSPPEAPGKADYGDVDTLVQGPRPGFTWEEVGKRLNSRRAVHNGVTHSFAVPITVDDSDAHDEIYAQIDVHVCRPGFIEWECLLDSYGDMWQIVGKFLRPLGLTANDKGLHVRIPEIESSNRAHSMVYLTHDAMDVLEFLGLDVERYQDGFENLDELYRWCASGRFFHSTAFLAKFDTANDRQRMKKRPMFQNFIDEWVPANIHLWRDKEPLTREDIMQQALARFGKQEDYEQRISAWRLKVEEERLWREVASIVAAECSGDVNIVIRGLKRWVHFLSEDGDKVVKPALRTEVEMDAVRQPRWASQISHSSLSKKSLFDWVKEHWREVKVLEKRRVAAAQAERKMSS</sequence>
<keyword evidence="3" id="KW-1185">Reference proteome</keyword>
<dbReference type="OrthoDB" id="4708870at2759"/>
<dbReference type="AlphaFoldDB" id="C4JUV2"/>
<dbReference type="OMA" id="LFEWTRF"/>
<feature type="region of interest" description="Disordered" evidence="1">
    <location>
        <begin position="1"/>
        <end position="21"/>
    </location>
</feature>
<dbReference type="InParanoid" id="C4JUV2"/>
<name>C4JUV2_UNCRE</name>
<reference evidence="3" key="1">
    <citation type="journal article" date="2009" name="Genome Res.">
        <title>Comparative genomic analyses of the human fungal pathogens Coccidioides and their relatives.</title>
        <authorList>
            <person name="Sharpton T.J."/>
            <person name="Stajich J.E."/>
            <person name="Rounsley S.D."/>
            <person name="Gardner M.J."/>
            <person name="Wortman J.R."/>
            <person name="Jordar V.S."/>
            <person name="Maiti R."/>
            <person name="Kodira C.D."/>
            <person name="Neafsey D.E."/>
            <person name="Zeng Q."/>
            <person name="Hung C.-Y."/>
            <person name="McMahan C."/>
            <person name="Muszewska A."/>
            <person name="Grynberg M."/>
            <person name="Mandel M.A."/>
            <person name="Kellner E.M."/>
            <person name="Barker B.M."/>
            <person name="Galgiani J.N."/>
            <person name="Orbach M.J."/>
            <person name="Kirkland T.N."/>
            <person name="Cole G.T."/>
            <person name="Henn M.R."/>
            <person name="Birren B.W."/>
            <person name="Taylor J.W."/>
        </authorList>
    </citation>
    <scope>NUCLEOTIDE SEQUENCE [LARGE SCALE GENOMIC DNA]</scope>
    <source>
        <strain evidence="3">UAMH 1704</strain>
    </source>
</reference>
<dbReference type="HOGENOM" id="CLU_032494_2_1_1"/>
<protein>
    <submittedName>
        <fullName evidence="2">Uncharacterized protein</fullName>
    </submittedName>
</protein>
<gene>
    <name evidence="2" type="ORF">UREG_04905</name>
</gene>
<dbReference type="EMBL" id="CH476617">
    <property type="protein sequence ID" value="EEP80063.1"/>
    <property type="molecule type" value="Genomic_DNA"/>
</dbReference>
<proteinExistence type="predicted"/>
<dbReference type="RefSeq" id="XP_002584216.1">
    <property type="nucleotide sequence ID" value="XM_002584170.1"/>
</dbReference>
<accession>C4JUV2</accession>
<dbReference type="Proteomes" id="UP000002058">
    <property type="component" value="Unassembled WGS sequence"/>
</dbReference>